<evidence type="ECO:0000313" key="2">
    <source>
        <dbReference type="Proteomes" id="UP000053831"/>
    </source>
</evidence>
<name>A0A0M9VXC5_ESCWE</name>
<dbReference type="InterPro" id="IPR011008">
    <property type="entry name" value="Dimeric_a/b-barrel"/>
</dbReference>
<gene>
    <name evidence="1" type="ORF">ESCO_003772</name>
</gene>
<organism evidence="1 2">
    <name type="scientific">Escovopsis weberi</name>
    <dbReference type="NCBI Taxonomy" id="150374"/>
    <lineage>
        <taxon>Eukaryota</taxon>
        <taxon>Fungi</taxon>
        <taxon>Dikarya</taxon>
        <taxon>Ascomycota</taxon>
        <taxon>Pezizomycotina</taxon>
        <taxon>Sordariomycetes</taxon>
        <taxon>Hypocreomycetidae</taxon>
        <taxon>Hypocreales</taxon>
        <taxon>Hypocreaceae</taxon>
        <taxon>Escovopsis</taxon>
    </lineage>
</organism>
<dbReference type="Proteomes" id="UP000053831">
    <property type="component" value="Unassembled WGS sequence"/>
</dbReference>
<dbReference type="AlphaFoldDB" id="A0A0M9VXC5"/>
<dbReference type="SUPFAM" id="SSF54909">
    <property type="entry name" value="Dimeric alpha+beta barrel"/>
    <property type="match status" value="1"/>
</dbReference>
<evidence type="ECO:0000313" key="1">
    <source>
        <dbReference type="EMBL" id="KOS23059.1"/>
    </source>
</evidence>
<dbReference type="PANTHER" id="PTHR33606:SF3">
    <property type="entry name" value="PROTEIN YCII"/>
    <property type="match status" value="1"/>
</dbReference>
<comment type="caution">
    <text evidence="1">The sequence shown here is derived from an EMBL/GenBank/DDBJ whole genome shotgun (WGS) entry which is preliminary data.</text>
</comment>
<dbReference type="OrthoDB" id="5519740at2759"/>
<dbReference type="PANTHER" id="PTHR33606">
    <property type="entry name" value="PROTEIN YCII"/>
    <property type="match status" value="1"/>
</dbReference>
<dbReference type="EMBL" id="LGSR01000002">
    <property type="protein sequence ID" value="KOS23059.1"/>
    <property type="molecule type" value="Genomic_DNA"/>
</dbReference>
<keyword evidence="2" id="KW-1185">Reference proteome</keyword>
<sequence>MATVNTAVNIAKTSRGKIREWVVIIPDHANVLARRIAIRPQHSPNFVRLHNEGYVSWAGPLFQRHVTSGQRPFKGSAIVLNDVDKESILARLAGDVYIKENIWDVDNAVIMPFRTLIRKGL</sequence>
<dbReference type="Gene3D" id="3.30.70.1060">
    <property type="entry name" value="Dimeric alpha+beta barrel"/>
    <property type="match status" value="1"/>
</dbReference>
<dbReference type="InterPro" id="IPR051807">
    <property type="entry name" value="Sec-metab_biosynth-assoc"/>
</dbReference>
<proteinExistence type="predicted"/>
<accession>A0A0M9VXC5</accession>
<reference evidence="1 2" key="1">
    <citation type="submission" date="2015-07" db="EMBL/GenBank/DDBJ databases">
        <title>The genome of the fungus Escovopsis weberi, a specialized disease agent of ant agriculture.</title>
        <authorList>
            <person name="de Man T.J."/>
            <person name="Stajich J.E."/>
            <person name="Kubicek C.P."/>
            <person name="Chenthamara K."/>
            <person name="Atanasova L."/>
            <person name="Druzhinina I.S."/>
            <person name="Birnbaum S."/>
            <person name="Barribeau S.M."/>
            <person name="Teiling C."/>
            <person name="Suen G."/>
            <person name="Currie C."/>
            <person name="Gerardo N.M."/>
        </authorList>
    </citation>
    <scope>NUCLEOTIDE SEQUENCE [LARGE SCALE GENOMIC DNA]</scope>
</reference>
<protein>
    <recommendedName>
        <fullName evidence="3">YCII-related domain-containing protein</fullName>
    </recommendedName>
</protein>
<evidence type="ECO:0008006" key="3">
    <source>
        <dbReference type="Google" id="ProtNLM"/>
    </source>
</evidence>